<proteinExistence type="predicted"/>
<feature type="transmembrane region" description="Helical" evidence="1">
    <location>
        <begin position="12"/>
        <end position="32"/>
    </location>
</feature>
<dbReference type="EMBL" id="HE580267">
    <property type="protein sequence ID" value="CCD22721.1"/>
    <property type="molecule type" value="Genomic_DNA"/>
</dbReference>
<accession>G0W4I3</accession>
<keyword evidence="3" id="KW-1185">Reference proteome</keyword>
<sequence length="192" mass="22209">MLRFLLLCSIKAIISVMFKLPLFIFSLLSQIVTNGIYKLTISGRDILYSQFSSDPSLKTHKDPDSKLQALHCNFYRYFHIASLMVFLFLSYMPIIHMETSPKDELLNALQEDVKNQQKSSILKHHHLIGNNFIDDTHTEVIEYKFSPHLKAIKLSNSKRRYGPVVNQQHYPMIKTGATGLLLWQKLGEDNQI</sequence>
<keyword evidence="1" id="KW-0812">Transmembrane</keyword>
<keyword evidence="1" id="KW-0472">Membrane</keyword>
<reference evidence="2 3" key="1">
    <citation type="journal article" date="2011" name="Proc. Natl. Acad. Sci. U.S.A.">
        <title>Evolutionary erosion of yeast sex chromosomes by mating-type switching accidents.</title>
        <authorList>
            <person name="Gordon J.L."/>
            <person name="Armisen D."/>
            <person name="Proux-Wera E."/>
            <person name="Oheigeartaigh S.S."/>
            <person name="Byrne K.P."/>
            <person name="Wolfe K.H."/>
        </authorList>
    </citation>
    <scope>NUCLEOTIDE SEQUENCE [LARGE SCALE GENOMIC DNA]</scope>
    <source>
        <strain evidence="3">ATCC 10597 / BCRC 20456 / CBS 421 / NBRC 0211 / NRRL Y-12639</strain>
    </source>
</reference>
<feature type="transmembrane region" description="Helical" evidence="1">
    <location>
        <begin position="74"/>
        <end position="92"/>
    </location>
</feature>
<evidence type="ECO:0000256" key="1">
    <source>
        <dbReference type="SAM" id="Phobius"/>
    </source>
</evidence>
<organism evidence="2 3">
    <name type="scientific">Naumovozyma dairenensis (strain ATCC 10597 / BCRC 20456 / CBS 421 / NBRC 0211 / NRRL Y-12639)</name>
    <name type="common">Saccharomyces dairenensis</name>
    <dbReference type="NCBI Taxonomy" id="1071378"/>
    <lineage>
        <taxon>Eukaryota</taxon>
        <taxon>Fungi</taxon>
        <taxon>Dikarya</taxon>
        <taxon>Ascomycota</taxon>
        <taxon>Saccharomycotina</taxon>
        <taxon>Saccharomycetes</taxon>
        <taxon>Saccharomycetales</taxon>
        <taxon>Saccharomycetaceae</taxon>
        <taxon>Naumovozyma</taxon>
    </lineage>
</organism>
<dbReference type="RefSeq" id="XP_003667964.1">
    <property type="nucleotide sequence ID" value="XM_003667916.1"/>
</dbReference>
<protein>
    <submittedName>
        <fullName evidence="2">Uncharacterized protein</fullName>
    </submittedName>
</protein>
<evidence type="ECO:0000313" key="3">
    <source>
        <dbReference type="Proteomes" id="UP000000689"/>
    </source>
</evidence>
<evidence type="ECO:0000313" key="2">
    <source>
        <dbReference type="EMBL" id="CCD22721.1"/>
    </source>
</evidence>
<dbReference type="KEGG" id="ndi:NDAI_0A05660"/>
<dbReference type="GeneID" id="11494576"/>
<dbReference type="Proteomes" id="UP000000689">
    <property type="component" value="Chromosome 1"/>
</dbReference>
<dbReference type="AlphaFoldDB" id="G0W4I3"/>
<dbReference type="HOGENOM" id="CLU_1415528_0_0_1"/>
<keyword evidence="1" id="KW-1133">Transmembrane helix</keyword>
<gene>
    <name evidence="2" type="primary">NDAI0A05660</name>
    <name evidence="2" type="ordered locus">NDAI_0A05660</name>
</gene>
<name>G0W4I3_NAUDC</name>